<keyword evidence="2" id="KW-0560">Oxidoreductase</keyword>
<organism evidence="4 5">
    <name type="scientific">Chitinophaga eiseniae</name>
    <dbReference type="NCBI Taxonomy" id="634771"/>
    <lineage>
        <taxon>Bacteria</taxon>
        <taxon>Pseudomonadati</taxon>
        <taxon>Bacteroidota</taxon>
        <taxon>Chitinophagia</taxon>
        <taxon>Chitinophagales</taxon>
        <taxon>Chitinophagaceae</taxon>
        <taxon>Chitinophaga</taxon>
    </lineage>
</organism>
<evidence type="ECO:0000313" key="5">
    <source>
        <dbReference type="Proteomes" id="UP000552864"/>
    </source>
</evidence>
<gene>
    <name evidence="4" type="ORF">HGH91_10300</name>
</gene>
<dbReference type="RefSeq" id="WP_168738363.1">
    <property type="nucleotide sequence ID" value="NZ_JABAHZ010000002.1"/>
</dbReference>
<dbReference type="PANTHER" id="PTHR44196:SF1">
    <property type="entry name" value="DEHYDROGENASE_REDUCTASE SDR FAMILY MEMBER 7B"/>
    <property type="match status" value="1"/>
</dbReference>
<protein>
    <submittedName>
        <fullName evidence="4">SDR family oxidoreductase</fullName>
    </submittedName>
</protein>
<dbReference type="PROSITE" id="PS00061">
    <property type="entry name" value="ADH_SHORT"/>
    <property type="match status" value="1"/>
</dbReference>
<dbReference type="GO" id="GO:0016020">
    <property type="term" value="C:membrane"/>
    <property type="evidence" value="ECO:0007669"/>
    <property type="project" value="TreeGrafter"/>
</dbReference>
<dbReference type="PANTHER" id="PTHR44196">
    <property type="entry name" value="DEHYDROGENASE/REDUCTASE SDR FAMILY MEMBER 7B"/>
    <property type="match status" value="1"/>
</dbReference>
<reference evidence="4 5" key="1">
    <citation type="submission" date="2020-04" db="EMBL/GenBank/DDBJ databases">
        <authorList>
            <person name="Yin C."/>
        </authorList>
    </citation>
    <scope>NUCLEOTIDE SEQUENCE [LARGE SCALE GENOMIC DNA]</scope>
    <source>
        <strain evidence="4 5">Ak56</strain>
    </source>
</reference>
<evidence type="ECO:0000256" key="3">
    <source>
        <dbReference type="RuleBase" id="RU000363"/>
    </source>
</evidence>
<evidence type="ECO:0000313" key="4">
    <source>
        <dbReference type="EMBL" id="NLR79020.1"/>
    </source>
</evidence>
<dbReference type="Proteomes" id="UP000552864">
    <property type="component" value="Unassembled WGS sequence"/>
</dbReference>
<dbReference type="PRINTS" id="PR00081">
    <property type="entry name" value="GDHRDH"/>
</dbReference>
<dbReference type="Gene3D" id="3.40.50.720">
    <property type="entry name" value="NAD(P)-binding Rossmann-like Domain"/>
    <property type="match status" value="1"/>
</dbReference>
<comment type="similarity">
    <text evidence="1 3">Belongs to the short-chain dehydrogenases/reductases (SDR) family.</text>
</comment>
<accession>A0A847S6Y7</accession>
<dbReference type="SUPFAM" id="SSF51735">
    <property type="entry name" value="NAD(P)-binding Rossmann-fold domains"/>
    <property type="match status" value="1"/>
</dbReference>
<dbReference type="PRINTS" id="PR00080">
    <property type="entry name" value="SDRFAMILY"/>
</dbReference>
<name>A0A847S6Y7_9BACT</name>
<dbReference type="InterPro" id="IPR002347">
    <property type="entry name" value="SDR_fam"/>
</dbReference>
<dbReference type="InterPro" id="IPR020904">
    <property type="entry name" value="Sc_DH/Rdtase_CS"/>
</dbReference>
<keyword evidence="5" id="KW-1185">Reference proteome</keyword>
<comment type="caution">
    <text evidence="4">The sequence shown here is derived from an EMBL/GenBank/DDBJ whole genome shotgun (WGS) entry which is preliminary data.</text>
</comment>
<dbReference type="AlphaFoldDB" id="A0A847S6Y7"/>
<evidence type="ECO:0000256" key="2">
    <source>
        <dbReference type="ARBA" id="ARBA00023002"/>
    </source>
</evidence>
<dbReference type="InterPro" id="IPR036291">
    <property type="entry name" value="NAD(P)-bd_dom_sf"/>
</dbReference>
<dbReference type="CDD" id="cd05233">
    <property type="entry name" value="SDR_c"/>
    <property type="match status" value="1"/>
</dbReference>
<proteinExistence type="inferred from homology"/>
<dbReference type="EMBL" id="JABAHZ010000002">
    <property type="protein sequence ID" value="NLR79020.1"/>
    <property type="molecule type" value="Genomic_DNA"/>
</dbReference>
<evidence type="ECO:0000256" key="1">
    <source>
        <dbReference type="ARBA" id="ARBA00006484"/>
    </source>
</evidence>
<dbReference type="Pfam" id="PF00106">
    <property type="entry name" value="adh_short"/>
    <property type="match status" value="1"/>
</dbReference>
<sequence>MNAVITGASKGIGKAIAEKLAQEGCNVAICARHAGALADAKAAIQQKNPNATILAESVDMGDKSQVLAFAGKVIATFPRVDILVNNAGIFIPGALQQEEDGLLEKLMAVNVYSAYHLTRALLPAMIPHRNGHIFNLCSTASYKAYPNGGSYGITKHALLGFSKNLREELVPHHIKVTTVSPGPTLTASWDGFEAPADRMMPPEDIASVIWSAWSLAKQTVVEEILLRPMLGDI</sequence>
<dbReference type="GO" id="GO:0016491">
    <property type="term" value="F:oxidoreductase activity"/>
    <property type="evidence" value="ECO:0007669"/>
    <property type="project" value="UniProtKB-KW"/>
</dbReference>